<feature type="transmembrane region" description="Helical" evidence="1">
    <location>
        <begin position="23"/>
        <end position="44"/>
    </location>
</feature>
<gene>
    <name evidence="2" type="ORF">CTAYLR_004034</name>
</gene>
<accession>A0AAD7U9K5</accession>
<protein>
    <submittedName>
        <fullName evidence="2">Uncharacterized protein</fullName>
    </submittedName>
</protein>
<evidence type="ECO:0000313" key="2">
    <source>
        <dbReference type="EMBL" id="KAJ8599528.1"/>
    </source>
</evidence>
<proteinExistence type="predicted"/>
<comment type="caution">
    <text evidence="2">The sequence shown here is derived from an EMBL/GenBank/DDBJ whole genome shotgun (WGS) entry which is preliminary data.</text>
</comment>
<dbReference type="Proteomes" id="UP001230188">
    <property type="component" value="Unassembled WGS sequence"/>
</dbReference>
<name>A0AAD7U9K5_9STRA</name>
<evidence type="ECO:0000256" key="1">
    <source>
        <dbReference type="SAM" id="Phobius"/>
    </source>
</evidence>
<keyword evidence="1" id="KW-1133">Transmembrane helix</keyword>
<sequence length="206" mass="22656">MSKLPGKNTAAVDSFKDRRERRVMNISFAKVGFVVYFTTVWFGLPPKSGGSSSRPWATGALPRALTLDLTVRFIVQCASVDGTYAFQACPYACRTCYACDDDPDWSIPSDTTKNCDWVGTDSGSRCSRYGVSNGETFLDFLQRRDACQVCPGSAEVCENDPTWYKNGEPDKDCDWVAGFAPAPRCITKGQDGTFAYEKCKVACDTC</sequence>
<dbReference type="EMBL" id="JAQMWT010000555">
    <property type="protein sequence ID" value="KAJ8599528.1"/>
    <property type="molecule type" value="Genomic_DNA"/>
</dbReference>
<dbReference type="AlphaFoldDB" id="A0AAD7U9K5"/>
<reference evidence="2" key="1">
    <citation type="submission" date="2023-01" db="EMBL/GenBank/DDBJ databases">
        <title>Metagenome sequencing of chrysophaentin producing Chrysophaeum taylorii.</title>
        <authorList>
            <person name="Davison J."/>
            <person name="Bewley C."/>
        </authorList>
    </citation>
    <scope>NUCLEOTIDE SEQUENCE</scope>
    <source>
        <strain evidence="2">NIES-1699</strain>
    </source>
</reference>
<evidence type="ECO:0000313" key="3">
    <source>
        <dbReference type="Proteomes" id="UP001230188"/>
    </source>
</evidence>
<keyword evidence="3" id="KW-1185">Reference proteome</keyword>
<keyword evidence="1" id="KW-0812">Transmembrane</keyword>
<keyword evidence="1" id="KW-0472">Membrane</keyword>
<organism evidence="2 3">
    <name type="scientific">Chrysophaeum taylorii</name>
    <dbReference type="NCBI Taxonomy" id="2483200"/>
    <lineage>
        <taxon>Eukaryota</taxon>
        <taxon>Sar</taxon>
        <taxon>Stramenopiles</taxon>
        <taxon>Ochrophyta</taxon>
        <taxon>Pelagophyceae</taxon>
        <taxon>Pelagomonadales</taxon>
        <taxon>Pelagomonadaceae</taxon>
        <taxon>Chrysophaeum</taxon>
    </lineage>
</organism>